<evidence type="ECO:0000256" key="3">
    <source>
        <dbReference type="ARBA" id="ARBA00022840"/>
    </source>
</evidence>
<organism evidence="5 6">
    <name type="scientific">Candidatus Faecalibacterium intestinigallinarum</name>
    <dbReference type="NCBI Taxonomy" id="2838581"/>
    <lineage>
        <taxon>Bacteria</taxon>
        <taxon>Bacillati</taxon>
        <taxon>Bacillota</taxon>
        <taxon>Clostridia</taxon>
        <taxon>Eubacteriales</taxon>
        <taxon>Oscillospiraceae</taxon>
        <taxon>Faecalibacterium</taxon>
    </lineage>
</organism>
<accession>A0A9D1QA03</accession>
<dbReference type="InterPro" id="IPR025158">
    <property type="entry name" value="Mg_chelat-rel_C"/>
</dbReference>
<dbReference type="InterPro" id="IPR020568">
    <property type="entry name" value="Ribosomal_Su5_D2-typ_SF"/>
</dbReference>
<evidence type="ECO:0000313" key="6">
    <source>
        <dbReference type="Proteomes" id="UP000823933"/>
    </source>
</evidence>
<dbReference type="SUPFAM" id="SSF52540">
    <property type="entry name" value="P-loop containing nucleoside triphosphate hydrolases"/>
    <property type="match status" value="1"/>
</dbReference>
<dbReference type="InterPro" id="IPR001208">
    <property type="entry name" value="MCM_dom"/>
</dbReference>
<keyword evidence="2" id="KW-0547">Nucleotide-binding</keyword>
<evidence type="ECO:0000259" key="4">
    <source>
        <dbReference type="PROSITE" id="PS50051"/>
    </source>
</evidence>
<reference evidence="5" key="2">
    <citation type="submission" date="2021-04" db="EMBL/GenBank/DDBJ databases">
        <authorList>
            <person name="Gilroy R."/>
        </authorList>
    </citation>
    <scope>NUCLEOTIDE SEQUENCE</scope>
    <source>
        <strain evidence="5">ChiHcolR34-3080</strain>
    </source>
</reference>
<gene>
    <name evidence="5" type="ORF">H9890_08155</name>
</gene>
<dbReference type="Pfam" id="PF01078">
    <property type="entry name" value="Mg_chelatase"/>
    <property type="match status" value="1"/>
</dbReference>
<dbReference type="PANTHER" id="PTHR32039">
    <property type="entry name" value="MAGNESIUM-CHELATASE SUBUNIT CHLI"/>
    <property type="match status" value="1"/>
</dbReference>
<dbReference type="AlphaFoldDB" id="A0A9D1QA03"/>
<dbReference type="Gene3D" id="3.40.50.300">
    <property type="entry name" value="P-loop containing nucleotide triphosphate hydrolases"/>
    <property type="match status" value="1"/>
</dbReference>
<proteinExistence type="inferred from homology"/>
<evidence type="ECO:0000256" key="2">
    <source>
        <dbReference type="ARBA" id="ARBA00022741"/>
    </source>
</evidence>
<feature type="domain" description="MCM C-terminal AAA(+) ATPase" evidence="4">
    <location>
        <begin position="290"/>
        <end position="389"/>
    </location>
</feature>
<keyword evidence="3" id="KW-0067">ATP-binding</keyword>
<dbReference type="InterPro" id="IPR027417">
    <property type="entry name" value="P-loop_NTPase"/>
</dbReference>
<dbReference type="EMBL" id="DXHQ01000095">
    <property type="protein sequence ID" value="HIW09352.1"/>
    <property type="molecule type" value="Genomic_DNA"/>
</dbReference>
<comment type="similarity">
    <text evidence="1">Belongs to the Mg-chelatase subunits D/I family. ComM subfamily.</text>
</comment>
<dbReference type="SUPFAM" id="SSF54211">
    <property type="entry name" value="Ribosomal protein S5 domain 2-like"/>
    <property type="match status" value="1"/>
</dbReference>
<evidence type="ECO:0000256" key="1">
    <source>
        <dbReference type="ARBA" id="ARBA00006354"/>
    </source>
</evidence>
<dbReference type="InterPro" id="IPR045006">
    <property type="entry name" value="CHLI-like"/>
</dbReference>
<dbReference type="InterPro" id="IPR004482">
    <property type="entry name" value="Mg_chelat-rel"/>
</dbReference>
<reference evidence="5" key="1">
    <citation type="journal article" date="2021" name="PeerJ">
        <title>Extensive microbial diversity within the chicken gut microbiome revealed by metagenomics and culture.</title>
        <authorList>
            <person name="Gilroy R."/>
            <person name="Ravi A."/>
            <person name="Getino M."/>
            <person name="Pursley I."/>
            <person name="Horton D.L."/>
            <person name="Alikhan N.F."/>
            <person name="Baker D."/>
            <person name="Gharbi K."/>
            <person name="Hall N."/>
            <person name="Watson M."/>
            <person name="Adriaenssens E.M."/>
            <person name="Foster-Nyarko E."/>
            <person name="Jarju S."/>
            <person name="Secka A."/>
            <person name="Antonio M."/>
            <person name="Oren A."/>
            <person name="Chaudhuri R.R."/>
            <person name="La Ragione R."/>
            <person name="Hildebrand F."/>
            <person name="Pallen M.J."/>
        </authorList>
    </citation>
    <scope>NUCLEOTIDE SEQUENCE</scope>
    <source>
        <strain evidence="5">ChiHcolR34-3080</strain>
    </source>
</reference>
<evidence type="ECO:0000313" key="5">
    <source>
        <dbReference type="EMBL" id="HIW09352.1"/>
    </source>
</evidence>
<comment type="caution">
    <text evidence="5">The sequence shown here is derived from an EMBL/GenBank/DDBJ whole genome shotgun (WGS) entry which is preliminary data.</text>
</comment>
<dbReference type="InterPro" id="IPR003593">
    <property type="entry name" value="AAA+_ATPase"/>
</dbReference>
<dbReference type="Gene3D" id="3.30.230.10">
    <property type="match status" value="1"/>
</dbReference>
<dbReference type="Pfam" id="PF13335">
    <property type="entry name" value="Mg_chelatase_C"/>
    <property type="match status" value="1"/>
</dbReference>
<dbReference type="GO" id="GO:0005524">
    <property type="term" value="F:ATP binding"/>
    <property type="evidence" value="ECO:0007669"/>
    <property type="project" value="UniProtKB-KW"/>
</dbReference>
<dbReference type="NCBIfam" id="TIGR00368">
    <property type="entry name" value="YifB family Mg chelatase-like AAA ATPase"/>
    <property type="match status" value="1"/>
</dbReference>
<dbReference type="InterPro" id="IPR014721">
    <property type="entry name" value="Ribsml_uS5_D2-typ_fold_subgr"/>
</dbReference>
<dbReference type="Pfam" id="PF13541">
    <property type="entry name" value="ChlI"/>
    <property type="match status" value="1"/>
</dbReference>
<dbReference type="PANTHER" id="PTHR32039:SF7">
    <property type="entry name" value="COMPETENCE PROTEIN COMM"/>
    <property type="match status" value="1"/>
</dbReference>
<name>A0A9D1QA03_9FIRM</name>
<dbReference type="Proteomes" id="UP000823933">
    <property type="component" value="Unassembled WGS sequence"/>
</dbReference>
<dbReference type="PROSITE" id="PS50051">
    <property type="entry name" value="MCM_2"/>
    <property type="match status" value="1"/>
</dbReference>
<sequence length="514" mass="54513">MYAVLNSFGLSGLQGFGVAVEADVSGGLDAFTLVGLPDSAVRESADRIRAAARNLHFRWPGGRVTANLAPADVRKTGPVYDLPLLLAVLAAAGQIEQPPRDTAFLGEVSLDGALRPVAGVLPMALTAAEQGIKALYLPAGNAAEAAEACGESGMQVYPAQRVTEVVNALAGRAPIQPAKAPPFDPDAGWAAYPDFADVMGQMLARRLMVIAAAGGHNVLMIGAPGTGKSMLAKRLPGILPPMTREESVETSKIYSIAGLLPRGGGLISARPFRSPHHSASPAALAGGGSTFRPGECSLANAGVLFLDELPEFSRESLEVLRQPMEDGQITISRAAGSATYPSRFQLIAAMNPCKCGYYGHPNRPCTCSLNAVYQYRSRISGPLLDRIDLCVEMDPVSFSQLHGTGPVETSAQLREQVLAARAIQTWRFAKLGYQGVHCNAQLTAGQVRQVCRLTTGAQQVLRLAYDRLALSARSHDRLLRVARTIADLAGTGLIGKEALLEALQYRMENKVVIR</sequence>
<dbReference type="PRINTS" id="PR01657">
    <property type="entry name" value="MCMFAMILY"/>
</dbReference>
<dbReference type="SMART" id="SM00382">
    <property type="entry name" value="AAA"/>
    <property type="match status" value="1"/>
</dbReference>
<dbReference type="GO" id="GO:0003677">
    <property type="term" value="F:DNA binding"/>
    <property type="evidence" value="ECO:0007669"/>
    <property type="project" value="InterPro"/>
</dbReference>
<dbReference type="InterPro" id="IPR000523">
    <property type="entry name" value="Mg_chelatse_chII-like_cat_dom"/>
</dbReference>
<protein>
    <submittedName>
        <fullName evidence="5">YifB family Mg chelatase-like AAA ATPase</fullName>
    </submittedName>
</protein>